<dbReference type="Proteomes" id="UP001500420">
    <property type="component" value="Unassembled WGS sequence"/>
</dbReference>
<keyword evidence="3" id="KW-1185">Reference proteome</keyword>
<dbReference type="RefSeq" id="WP_343771808.1">
    <property type="nucleotide sequence ID" value="NZ_BAAADV010000001.1"/>
</dbReference>
<evidence type="ECO:0000313" key="3">
    <source>
        <dbReference type="Proteomes" id="UP001500420"/>
    </source>
</evidence>
<comment type="caution">
    <text evidence="2">The sequence shown here is derived from an EMBL/GenBank/DDBJ whole genome shotgun (WGS) entry which is preliminary data.</text>
</comment>
<gene>
    <name evidence="2" type="ORF">GCM10009020_00610</name>
</gene>
<reference evidence="2 3" key="1">
    <citation type="journal article" date="2019" name="Int. J. Syst. Evol. Microbiol.">
        <title>The Global Catalogue of Microorganisms (GCM) 10K type strain sequencing project: providing services to taxonomists for standard genome sequencing and annotation.</title>
        <authorList>
            <consortium name="The Broad Institute Genomics Platform"/>
            <consortium name="The Broad Institute Genome Sequencing Center for Infectious Disease"/>
            <person name="Wu L."/>
            <person name="Ma J."/>
        </authorList>
    </citation>
    <scope>NUCLEOTIDE SEQUENCE [LARGE SCALE GENOMIC DNA]</scope>
    <source>
        <strain evidence="2 3">JCM 16328</strain>
    </source>
</reference>
<dbReference type="Pfam" id="PF18545">
    <property type="entry name" value="HalOD1"/>
    <property type="match status" value="1"/>
</dbReference>
<organism evidence="2 3">
    <name type="scientific">Natronoarchaeum mannanilyticum</name>
    <dbReference type="NCBI Taxonomy" id="926360"/>
    <lineage>
        <taxon>Archaea</taxon>
        <taxon>Methanobacteriati</taxon>
        <taxon>Methanobacteriota</taxon>
        <taxon>Stenosarchaea group</taxon>
        <taxon>Halobacteria</taxon>
        <taxon>Halobacteriales</taxon>
        <taxon>Natronoarchaeaceae</taxon>
    </lineage>
</organism>
<proteinExistence type="predicted"/>
<dbReference type="EMBL" id="BAAADV010000001">
    <property type="protein sequence ID" value="GAA0660482.1"/>
    <property type="molecule type" value="Genomic_DNA"/>
</dbReference>
<feature type="domain" description="Halobacterial output" evidence="1">
    <location>
        <begin position="14"/>
        <end position="83"/>
    </location>
</feature>
<dbReference type="AlphaFoldDB" id="A0AAV3T592"/>
<evidence type="ECO:0000259" key="1">
    <source>
        <dbReference type="Pfam" id="PF18545"/>
    </source>
</evidence>
<dbReference type="InterPro" id="IPR040624">
    <property type="entry name" value="HalOD1"/>
</dbReference>
<sequence>MTLNVSPDDADADAASLTERIVESTTDVAGADPLDLPPLYDAVDPDALEALYDRDGADGPEVEFTYAGCGVTVRGDGSVSVTPEPIGAGESAVVEGASLSPDC</sequence>
<name>A0AAV3T592_9EURY</name>
<accession>A0AAV3T592</accession>
<protein>
    <recommendedName>
        <fullName evidence="1">Halobacterial output domain-containing protein</fullName>
    </recommendedName>
</protein>
<evidence type="ECO:0000313" key="2">
    <source>
        <dbReference type="EMBL" id="GAA0660482.1"/>
    </source>
</evidence>